<dbReference type="InterPro" id="IPR045584">
    <property type="entry name" value="Pilin-like"/>
</dbReference>
<dbReference type="SUPFAM" id="SSF54523">
    <property type="entry name" value="Pili subunits"/>
    <property type="match status" value="1"/>
</dbReference>
<accession>A0A381YGI5</accession>
<organism evidence="2">
    <name type="scientific">marine metagenome</name>
    <dbReference type="NCBI Taxonomy" id="408172"/>
    <lineage>
        <taxon>unclassified sequences</taxon>
        <taxon>metagenomes</taxon>
        <taxon>ecological metagenomes</taxon>
    </lineage>
</organism>
<protein>
    <recommendedName>
        <fullName evidence="3">Type II secretion system protein GspG C-terminal domain-containing protein</fullName>
    </recommendedName>
</protein>
<dbReference type="PANTHER" id="PTHR30093">
    <property type="entry name" value="GENERAL SECRETION PATHWAY PROTEIN G"/>
    <property type="match status" value="1"/>
</dbReference>
<evidence type="ECO:0008006" key="3">
    <source>
        <dbReference type="Google" id="ProtNLM"/>
    </source>
</evidence>
<gene>
    <name evidence="2" type="ORF">METZ01_LOCUS128959</name>
</gene>
<dbReference type="EMBL" id="UINC01018178">
    <property type="protein sequence ID" value="SVA76105.1"/>
    <property type="molecule type" value="Genomic_DNA"/>
</dbReference>
<dbReference type="AlphaFoldDB" id="A0A381YGI5"/>
<reference evidence="2" key="1">
    <citation type="submission" date="2018-05" db="EMBL/GenBank/DDBJ databases">
        <authorList>
            <person name="Lanie J.A."/>
            <person name="Ng W.-L."/>
            <person name="Kazmierczak K.M."/>
            <person name="Andrzejewski T.M."/>
            <person name="Davidsen T.M."/>
            <person name="Wayne K.J."/>
            <person name="Tettelin H."/>
            <person name="Glass J.I."/>
            <person name="Rusch D."/>
            <person name="Podicherti R."/>
            <person name="Tsui H.-C.T."/>
            <person name="Winkler M.E."/>
        </authorList>
    </citation>
    <scope>NUCLEOTIDE SEQUENCE</scope>
</reference>
<sequence length="229" mass="26225">MLVVIAIIAILASLLLPALGRAKEKSKAARCNSNLHQHALAFAMYVDDNEDYYPAYSQWGTLGGKKGEMTLHGGLVKPEKRPLNAYAPSFGVFHCPADKGDSLHTDKFPKKIRSCYDGWGNSYLTVWSVETLRIQHVTGDSSQGLRSSRRPMKSSEMSRSPSNKLVTGDWPWWADRKKTHLRSQWHNYHDQYRFNVLLGDGHTEFFEFPKEAYNWNYTGPKPDPGYKWW</sequence>
<evidence type="ECO:0000256" key="1">
    <source>
        <dbReference type="SAM" id="MobiDB-lite"/>
    </source>
</evidence>
<feature type="region of interest" description="Disordered" evidence="1">
    <location>
        <begin position="140"/>
        <end position="162"/>
    </location>
</feature>
<dbReference type="Gene3D" id="3.30.700.10">
    <property type="entry name" value="Glycoprotein, Type 4 Pilin"/>
    <property type="match status" value="1"/>
</dbReference>
<dbReference type="PANTHER" id="PTHR30093:SF2">
    <property type="entry name" value="TYPE II SECRETION SYSTEM PROTEIN H"/>
    <property type="match status" value="1"/>
</dbReference>
<proteinExistence type="predicted"/>
<name>A0A381YGI5_9ZZZZ</name>
<evidence type="ECO:0000313" key="2">
    <source>
        <dbReference type="EMBL" id="SVA76105.1"/>
    </source>
</evidence>